<accession>A0A7J7J279</accession>
<name>A0A7J7J279_BUGNE</name>
<organism evidence="1 2">
    <name type="scientific">Bugula neritina</name>
    <name type="common">Brown bryozoan</name>
    <name type="synonym">Sertularia neritina</name>
    <dbReference type="NCBI Taxonomy" id="10212"/>
    <lineage>
        <taxon>Eukaryota</taxon>
        <taxon>Metazoa</taxon>
        <taxon>Spiralia</taxon>
        <taxon>Lophotrochozoa</taxon>
        <taxon>Bryozoa</taxon>
        <taxon>Gymnolaemata</taxon>
        <taxon>Cheilostomatida</taxon>
        <taxon>Flustrina</taxon>
        <taxon>Buguloidea</taxon>
        <taxon>Bugulidae</taxon>
        <taxon>Bugula</taxon>
    </lineage>
</organism>
<reference evidence="1" key="1">
    <citation type="submission" date="2020-06" db="EMBL/GenBank/DDBJ databases">
        <title>Draft genome of Bugula neritina, a colonial animal packing powerful symbionts and potential medicines.</title>
        <authorList>
            <person name="Rayko M."/>
        </authorList>
    </citation>
    <scope>NUCLEOTIDE SEQUENCE [LARGE SCALE GENOMIC DNA]</scope>
    <source>
        <strain evidence="1">Kwan_BN1</strain>
    </source>
</reference>
<evidence type="ECO:0000313" key="2">
    <source>
        <dbReference type="Proteomes" id="UP000593567"/>
    </source>
</evidence>
<evidence type="ECO:0000313" key="1">
    <source>
        <dbReference type="EMBL" id="KAF6020290.1"/>
    </source>
</evidence>
<proteinExistence type="predicted"/>
<protein>
    <submittedName>
        <fullName evidence="1">Uncharacterized protein</fullName>
    </submittedName>
</protein>
<dbReference type="EMBL" id="VXIV02003183">
    <property type="protein sequence ID" value="KAF6020290.1"/>
    <property type="molecule type" value="Genomic_DNA"/>
</dbReference>
<sequence length="544" mass="62910">MIDLHLSLLGIASVAEENGGSLPSRIIDDAEQLWQFSLMNLHEELAMFKSSRTELLLLNKTQLQNESSNCLPRLEASEKVYDLVYHAVSKDFREQTTETDLAMTFHLLEYKQFVAIWKFCDQLKNTNVKKAETDIQRLLTRYMMAFETVIEGLMSGAMSLGAYQQMANHKQMALSLCGLSEKYKTQLDNVSFAFDRNADALKNYQSFWSTFSSFWQTCKSSISNSECVDEWINQSLDTITFNETIESLTQTVICPVVPVKVKDLLPTYDVYKDKTIFRKMMQLSLEGNDGWEELASRCQMAIEQYQQLVTQIENEEMLHQLRDMISKDMQKQRLEQINICMEMEQYFQGAQALLTLKEMFNLENGFTEIEELVQLTLEDVILLTCDKSEEADDEGLEESKHYRYSELKDLQSRLALVAGEKQREHIETITAFEEALPLLSMIHKVTAEHLLEIIKQLLKPENVSQTTQEENSTSYHQIKETVDYIREEIPSLTKEECEVVMMTEDIDLVRKWIQKQQEELESQTEALGTSDQIISDLMKQSQGV</sequence>
<gene>
    <name evidence="1" type="ORF">EB796_021421</name>
</gene>
<comment type="caution">
    <text evidence="1">The sequence shown here is derived from an EMBL/GenBank/DDBJ whole genome shotgun (WGS) entry which is preliminary data.</text>
</comment>
<keyword evidence="2" id="KW-1185">Reference proteome</keyword>
<dbReference type="Proteomes" id="UP000593567">
    <property type="component" value="Unassembled WGS sequence"/>
</dbReference>
<dbReference type="AlphaFoldDB" id="A0A7J7J279"/>